<feature type="region of interest" description="Disordered" evidence="1">
    <location>
        <begin position="130"/>
        <end position="200"/>
    </location>
</feature>
<gene>
    <name evidence="2" type="ORF">O181_017718</name>
</gene>
<proteinExistence type="predicted"/>
<evidence type="ECO:0000313" key="2">
    <source>
        <dbReference type="EMBL" id="MBW0478003.1"/>
    </source>
</evidence>
<feature type="compositionally biased region" description="Basic and acidic residues" evidence="1">
    <location>
        <begin position="190"/>
        <end position="200"/>
    </location>
</feature>
<organism evidence="2 3">
    <name type="scientific">Austropuccinia psidii MF-1</name>
    <dbReference type="NCBI Taxonomy" id="1389203"/>
    <lineage>
        <taxon>Eukaryota</taxon>
        <taxon>Fungi</taxon>
        <taxon>Dikarya</taxon>
        <taxon>Basidiomycota</taxon>
        <taxon>Pucciniomycotina</taxon>
        <taxon>Pucciniomycetes</taxon>
        <taxon>Pucciniales</taxon>
        <taxon>Sphaerophragmiaceae</taxon>
        <taxon>Austropuccinia</taxon>
    </lineage>
</organism>
<sequence>MKNTINSPNILEKHLPELEYENETGLFCQMEIQEEAEDKHKVIITDKEFLWGGYTNKQPLRDANLLDHNNKNLRENYKCANQHIKWLEDMTTPKGKSDGIKDKIIKKTKKTAEEKENSCITQNRKLCSSLKSHLERQSQIPTQNEDRKDNHNRNENIIKEYSNENEGFQDKYKNEERRNELTAHKAKFKNNLDNKFSHSQ</sequence>
<comment type="caution">
    <text evidence="2">The sequence shown here is derived from an EMBL/GenBank/DDBJ whole genome shotgun (WGS) entry which is preliminary data.</text>
</comment>
<dbReference type="EMBL" id="AVOT02005017">
    <property type="protein sequence ID" value="MBW0478003.1"/>
    <property type="molecule type" value="Genomic_DNA"/>
</dbReference>
<protein>
    <submittedName>
        <fullName evidence="2">Uncharacterized protein</fullName>
    </submittedName>
</protein>
<name>A0A9Q3C7M9_9BASI</name>
<feature type="compositionally biased region" description="Basic and acidic residues" evidence="1">
    <location>
        <begin position="144"/>
        <end position="183"/>
    </location>
</feature>
<dbReference type="Proteomes" id="UP000765509">
    <property type="component" value="Unassembled WGS sequence"/>
</dbReference>
<dbReference type="AlphaFoldDB" id="A0A9Q3C7M9"/>
<reference evidence="2" key="1">
    <citation type="submission" date="2021-03" db="EMBL/GenBank/DDBJ databases">
        <title>Draft genome sequence of rust myrtle Austropuccinia psidii MF-1, a brazilian biotype.</title>
        <authorList>
            <person name="Quecine M.C."/>
            <person name="Pachon D.M.R."/>
            <person name="Bonatelli M.L."/>
            <person name="Correr F.H."/>
            <person name="Franceschini L.M."/>
            <person name="Leite T.F."/>
            <person name="Margarido G.R.A."/>
            <person name="Almeida C.A."/>
            <person name="Ferrarezi J.A."/>
            <person name="Labate C.A."/>
        </authorList>
    </citation>
    <scope>NUCLEOTIDE SEQUENCE</scope>
    <source>
        <strain evidence="2">MF-1</strain>
    </source>
</reference>
<evidence type="ECO:0000313" key="3">
    <source>
        <dbReference type="Proteomes" id="UP000765509"/>
    </source>
</evidence>
<evidence type="ECO:0000256" key="1">
    <source>
        <dbReference type="SAM" id="MobiDB-lite"/>
    </source>
</evidence>
<keyword evidence="3" id="KW-1185">Reference proteome</keyword>
<accession>A0A9Q3C7M9</accession>
<feature type="compositionally biased region" description="Polar residues" evidence="1">
    <location>
        <begin position="130"/>
        <end position="143"/>
    </location>
</feature>